<reference evidence="2" key="1">
    <citation type="journal article" date="2019" name="Int. J. Syst. Evol. Microbiol.">
        <title>The Global Catalogue of Microorganisms (GCM) 10K type strain sequencing project: providing services to taxonomists for standard genome sequencing and annotation.</title>
        <authorList>
            <consortium name="The Broad Institute Genomics Platform"/>
            <consortium name="The Broad Institute Genome Sequencing Center for Infectious Disease"/>
            <person name="Wu L."/>
            <person name="Ma J."/>
        </authorList>
    </citation>
    <scope>NUCLEOTIDE SEQUENCE [LARGE SCALE GENOMIC DNA]</scope>
    <source>
        <strain evidence="2">CGMCC 4.7645</strain>
    </source>
</reference>
<protein>
    <submittedName>
        <fullName evidence="1">Uncharacterized protein</fullName>
    </submittedName>
</protein>
<dbReference type="EMBL" id="JBHUKR010000006">
    <property type="protein sequence ID" value="MFD2416666.1"/>
    <property type="molecule type" value="Genomic_DNA"/>
</dbReference>
<dbReference type="Proteomes" id="UP001597417">
    <property type="component" value="Unassembled WGS sequence"/>
</dbReference>
<accession>A0ABW5FRM8</accession>
<dbReference type="PANTHER" id="PTHR34724">
    <property type="entry name" value="OS12G0596101 PROTEIN"/>
    <property type="match status" value="1"/>
</dbReference>
<dbReference type="PANTHER" id="PTHR34724:SF2">
    <property type="entry name" value="OS12G0596101 PROTEIN"/>
    <property type="match status" value="1"/>
</dbReference>
<evidence type="ECO:0000313" key="2">
    <source>
        <dbReference type="Proteomes" id="UP001597417"/>
    </source>
</evidence>
<gene>
    <name evidence="1" type="ORF">ACFSXZ_10050</name>
</gene>
<organism evidence="1 2">
    <name type="scientific">Amycolatopsis pigmentata</name>
    <dbReference type="NCBI Taxonomy" id="450801"/>
    <lineage>
        <taxon>Bacteria</taxon>
        <taxon>Bacillati</taxon>
        <taxon>Actinomycetota</taxon>
        <taxon>Actinomycetes</taxon>
        <taxon>Pseudonocardiales</taxon>
        <taxon>Pseudonocardiaceae</taxon>
        <taxon>Amycolatopsis</taxon>
    </lineage>
</organism>
<comment type="caution">
    <text evidence="1">The sequence shown here is derived from an EMBL/GenBank/DDBJ whole genome shotgun (WGS) entry which is preliminary data.</text>
</comment>
<sequence>MCQRVTCRTCGKATYVGCGQHVEQVLAGVPDSQRCDCPPKPSLGTRLRALFRR</sequence>
<evidence type="ECO:0000313" key="1">
    <source>
        <dbReference type="EMBL" id="MFD2416666.1"/>
    </source>
</evidence>
<dbReference type="RefSeq" id="WP_378263666.1">
    <property type="nucleotide sequence ID" value="NZ_JBHUKR010000006.1"/>
</dbReference>
<keyword evidence="2" id="KW-1185">Reference proteome</keyword>
<name>A0ABW5FRM8_9PSEU</name>
<proteinExistence type="predicted"/>